<dbReference type="InterPro" id="IPR050879">
    <property type="entry name" value="Acyltransferase_3"/>
</dbReference>
<sequence>MSTTERPTRVAPTRRRLASLDGLRGAAAVVVLVHHALLAIPVLARIQADGTATGTGPLLWLFTHTPLHLVWAGEEAVIVFFVLSGLVLTLPALARPVVWREYYPRRLVRLYLPVWGSLAVAVVLAVVLSGRSGAGRSTFVQLWQTASAQDAWHDALLLGGVGPLNVALWSLQWELAFSLLLPAFLLLVRRGRSLWPITVPASLVLIAAGTLLQSAALRYLPIFALGVILAAHLDDVERAARRIDEHRYHRLMWTTLALTATALVTARWTVGGLPVGSPALRAVASGASILGACLVVVLALHWDPVRRALEGPVWQWVGVRSFSLYLIHIPVIAAVALLLPSAHAGLAATLAIPVAVVLAALFYRLVERPAHHLSQRVGARAASSPAQDDPIRSPVQRSAG</sequence>
<keyword evidence="5" id="KW-1185">Reference proteome</keyword>
<protein>
    <submittedName>
        <fullName evidence="4">Acyltransferase</fullName>
    </submittedName>
</protein>
<evidence type="ECO:0000256" key="2">
    <source>
        <dbReference type="SAM" id="Phobius"/>
    </source>
</evidence>
<feature type="transmembrane region" description="Helical" evidence="2">
    <location>
        <begin position="21"/>
        <end position="44"/>
    </location>
</feature>
<reference evidence="4" key="1">
    <citation type="submission" date="2021-03" db="EMBL/GenBank/DDBJ databases">
        <title>Actinotalea soli sp. nov., isolated from soil.</title>
        <authorList>
            <person name="Ping W."/>
            <person name="Zhang J."/>
        </authorList>
    </citation>
    <scope>NUCLEOTIDE SEQUENCE</scope>
    <source>
        <strain evidence="4">BY-33</strain>
    </source>
</reference>
<feature type="transmembrane region" description="Helical" evidence="2">
    <location>
        <begin position="76"/>
        <end position="98"/>
    </location>
</feature>
<dbReference type="PANTHER" id="PTHR23028">
    <property type="entry name" value="ACETYLTRANSFERASE"/>
    <property type="match status" value="1"/>
</dbReference>
<feature type="transmembrane region" description="Helical" evidence="2">
    <location>
        <begin position="322"/>
        <end position="339"/>
    </location>
</feature>
<dbReference type="Pfam" id="PF01757">
    <property type="entry name" value="Acyl_transf_3"/>
    <property type="match status" value="1"/>
</dbReference>
<dbReference type="Proteomes" id="UP000664209">
    <property type="component" value="Unassembled WGS sequence"/>
</dbReference>
<keyword evidence="4" id="KW-0808">Transferase</keyword>
<dbReference type="GO" id="GO:0016747">
    <property type="term" value="F:acyltransferase activity, transferring groups other than amino-acyl groups"/>
    <property type="evidence" value="ECO:0007669"/>
    <property type="project" value="InterPro"/>
</dbReference>
<feature type="transmembrane region" description="Helical" evidence="2">
    <location>
        <begin position="218"/>
        <end position="236"/>
    </location>
</feature>
<dbReference type="EMBL" id="JAGEMK010000003">
    <property type="protein sequence ID" value="MBO1751835.1"/>
    <property type="molecule type" value="Genomic_DNA"/>
</dbReference>
<gene>
    <name evidence="4" type="ORF">J4G33_08480</name>
</gene>
<feature type="transmembrane region" description="Helical" evidence="2">
    <location>
        <begin position="110"/>
        <end position="130"/>
    </location>
</feature>
<feature type="domain" description="Acyltransferase 3" evidence="3">
    <location>
        <begin position="18"/>
        <end position="364"/>
    </location>
</feature>
<comment type="caution">
    <text evidence="4">The sequence shown here is derived from an EMBL/GenBank/DDBJ whole genome shotgun (WGS) entry which is preliminary data.</text>
</comment>
<keyword evidence="2" id="KW-1133">Transmembrane helix</keyword>
<keyword evidence="2" id="KW-0812">Transmembrane</keyword>
<dbReference type="InterPro" id="IPR002656">
    <property type="entry name" value="Acyl_transf_3_dom"/>
</dbReference>
<feature type="transmembrane region" description="Helical" evidence="2">
    <location>
        <begin position="248"/>
        <end position="270"/>
    </location>
</feature>
<keyword evidence="2" id="KW-0472">Membrane</keyword>
<dbReference type="RefSeq" id="WP_208055495.1">
    <property type="nucleotide sequence ID" value="NZ_JAGEMK010000003.1"/>
</dbReference>
<dbReference type="AlphaFoldDB" id="A0A939LRQ3"/>
<name>A0A939LRQ3_9CELL</name>
<organism evidence="4 5">
    <name type="scientific">Actinotalea soli</name>
    <dbReference type="NCBI Taxonomy" id="2819234"/>
    <lineage>
        <taxon>Bacteria</taxon>
        <taxon>Bacillati</taxon>
        <taxon>Actinomycetota</taxon>
        <taxon>Actinomycetes</taxon>
        <taxon>Micrococcales</taxon>
        <taxon>Cellulomonadaceae</taxon>
        <taxon>Actinotalea</taxon>
    </lineage>
</organism>
<evidence type="ECO:0000313" key="5">
    <source>
        <dbReference type="Proteomes" id="UP000664209"/>
    </source>
</evidence>
<feature type="transmembrane region" description="Helical" evidence="2">
    <location>
        <begin position="345"/>
        <end position="366"/>
    </location>
</feature>
<keyword evidence="4" id="KW-0012">Acyltransferase</keyword>
<feature type="transmembrane region" description="Helical" evidence="2">
    <location>
        <begin position="194"/>
        <end position="212"/>
    </location>
</feature>
<evidence type="ECO:0000259" key="3">
    <source>
        <dbReference type="Pfam" id="PF01757"/>
    </source>
</evidence>
<feature type="transmembrane region" description="Helical" evidence="2">
    <location>
        <begin position="166"/>
        <end position="187"/>
    </location>
</feature>
<evidence type="ECO:0000256" key="1">
    <source>
        <dbReference type="SAM" id="MobiDB-lite"/>
    </source>
</evidence>
<evidence type="ECO:0000313" key="4">
    <source>
        <dbReference type="EMBL" id="MBO1751835.1"/>
    </source>
</evidence>
<feature type="transmembrane region" description="Helical" evidence="2">
    <location>
        <begin position="282"/>
        <end position="302"/>
    </location>
</feature>
<accession>A0A939LRQ3</accession>
<proteinExistence type="predicted"/>
<feature type="region of interest" description="Disordered" evidence="1">
    <location>
        <begin position="376"/>
        <end position="400"/>
    </location>
</feature>